<feature type="region of interest" description="Disordered" evidence="1">
    <location>
        <begin position="1"/>
        <end position="116"/>
    </location>
</feature>
<evidence type="ECO:0000256" key="1">
    <source>
        <dbReference type="SAM" id="MobiDB-lite"/>
    </source>
</evidence>
<dbReference type="PANTHER" id="PTHR35161:SF10">
    <property type="match status" value="1"/>
</dbReference>
<dbReference type="Proteomes" id="UP001341281">
    <property type="component" value="Chromosome 05"/>
</dbReference>
<dbReference type="AlphaFoldDB" id="A0AAQ3WUE7"/>
<dbReference type="PANTHER" id="PTHR35161">
    <property type="entry name" value="OS02G0303100 PROTEIN"/>
    <property type="match status" value="1"/>
</dbReference>
<feature type="compositionally biased region" description="Low complexity" evidence="1">
    <location>
        <begin position="62"/>
        <end position="75"/>
    </location>
</feature>
<proteinExistence type="predicted"/>
<evidence type="ECO:0000313" key="3">
    <source>
        <dbReference type="Proteomes" id="UP001341281"/>
    </source>
</evidence>
<gene>
    <name evidence="2" type="ORF">U9M48_022827</name>
</gene>
<keyword evidence="3" id="KW-1185">Reference proteome</keyword>
<organism evidence="2 3">
    <name type="scientific">Paspalum notatum var. saurae</name>
    <dbReference type="NCBI Taxonomy" id="547442"/>
    <lineage>
        <taxon>Eukaryota</taxon>
        <taxon>Viridiplantae</taxon>
        <taxon>Streptophyta</taxon>
        <taxon>Embryophyta</taxon>
        <taxon>Tracheophyta</taxon>
        <taxon>Spermatophyta</taxon>
        <taxon>Magnoliopsida</taxon>
        <taxon>Liliopsida</taxon>
        <taxon>Poales</taxon>
        <taxon>Poaceae</taxon>
        <taxon>PACMAD clade</taxon>
        <taxon>Panicoideae</taxon>
        <taxon>Andropogonodae</taxon>
        <taxon>Paspaleae</taxon>
        <taxon>Paspalinae</taxon>
        <taxon>Paspalum</taxon>
    </lineage>
</organism>
<accession>A0AAQ3WUE7</accession>
<dbReference type="EMBL" id="CP144749">
    <property type="protein sequence ID" value="WVZ74667.1"/>
    <property type="molecule type" value="Genomic_DNA"/>
</dbReference>
<name>A0AAQ3WUE7_PASNO</name>
<reference evidence="2 3" key="1">
    <citation type="submission" date="2024-02" db="EMBL/GenBank/DDBJ databases">
        <title>High-quality chromosome-scale genome assembly of Pensacola bahiagrass (Paspalum notatum Flugge var. saurae).</title>
        <authorList>
            <person name="Vega J.M."/>
            <person name="Podio M."/>
            <person name="Orjuela J."/>
            <person name="Siena L.A."/>
            <person name="Pessino S.C."/>
            <person name="Combes M.C."/>
            <person name="Mariac C."/>
            <person name="Albertini E."/>
            <person name="Pupilli F."/>
            <person name="Ortiz J.P.A."/>
            <person name="Leblanc O."/>
        </authorList>
    </citation>
    <scope>NUCLEOTIDE SEQUENCE [LARGE SCALE GENOMIC DNA]</scope>
    <source>
        <strain evidence="2">R1</strain>
        <tissue evidence="2">Leaf</tissue>
    </source>
</reference>
<protein>
    <submittedName>
        <fullName evidence="2">Uncharacterized protein</fullName>
    </submittedName>
</protein>
<evidence type="ECO:0000313" key="2">
    <source>
        <dbReference type="EMBL" id="WVZ74667.1"/>
    </source>
</evidence>
<sequence>MSTPTTTDVLPLPSSARDRRGVPRLVTTAAARRRRRAPGCGSSTRHTWRHGDVDASLTVTTPSAAGRRAPGSSSPIGARWSTAGPGGASTRGDLHTGDPRVSGRVTVHPGHVRPRRRRRRARHRLWFLFRNAITDVLTLSCRKSEPWSRMSLRYKKRLVVKNLQKDAVIREGIVYNCKYLRLSVYAKGIRPGADDQFLEPGALPSAPRPRRLFNLLPGLIQKLIRNIILLVHDLFDAGLSFSSVGPDTFLIDSDAFHPVLSIRAFHQDVVELVRATREQQIDLNMKWIANLIEHDIIATSDMPEELKDGLIPLMRRKGASSMLYVIANHSSLVPIENRLELYSRMFVEIGDVLYNLDPVLHNQVLSTILFPDDWKALESEKQIEQGMAVPK</sequence>
<feature type="non-terminal residue" evidence="2">
    <location>
        <position position="391"/>
    </location>
</feature>